<dbReference type="EMBL" id="LTAZ01000011">
    <property type="protein sequence ID" value="KYH24921.1"/>
    <property type="molecule type" value="Genomic_DNA"/>
</dbReference>
<dbReference type="OrthoDB" id="315488at2157"/>
<evidence type="ECO:0008006" key="3">
    <source>
        <dbReference type="Google" id="ProtNLM"/>
    </source>
</evidence>
<dbReference type="Proteomes" id="UP000075321">
    <property type="component" value="Unassembled WGS sequence"/>
</dbReference>
<dbReference type="SUPFAM" id="SSF50118">
    <property type="entry name" value="Cell growth inhibitor/plasmid maintenance toxic component"/>
    <property type="match status" value="1"/>
</dbReference>
<accession>A0A151AB59</accession>
<protein>
    <recommendedName>
        <fullName evidence="3">PemK-like protein</fullName>
    </recommendedName>
</protein>
<dbReference type="PATRIC" id="fig|1008153.3.peg.3119"/>
<evidence type="ECO:0000313" key="1">
    <source>
        <dbReference type="EMBL" id="KYH24921.1"/>
    </source>
</evidence>
<reference evidence="1 2" key="1">
    <citation type="submission" date="2016-02" db="EMBL/GenBank/DDBJ databases">
        <title>Genome sequence of Halalkalicoccus paucihalophilus DSM 24557.</title>
        <authorList>
            <person name="Poehlein A."/>
            <person name="Daniel R."/>
        </authorList>
    </citation>
    <scope>NUCLEOTIDE SEQUENCE [LARGE SCALE GENOMIC DNA]</scope>
    <source>
        <strain evidence="1 2">DSM 24557</strain>
    </source>
</reference>
<proteinExistence type="predicted"/>
<sequence length="115" mass="12587">MSFPRGTIVYGEDPFKDAGSGRPWLLINTPEMPFHGEQYIALTLSTRTWYDERLPLATDDLLEGGLPEESAVLPWAVASLSPDGIERKLGRATKDVVDEAVATLVSYVGIVPGKR</sequence>
<keyword evidence="2" id="KW-1185">Reference proteome</keyword>
<evidence type="ECO:0000313" key="2">
    <source>
        <dbReference type="Proteomes" id="UP000075321"/>
    </source>
</evidence>
<gene>
    <name evidence="1" type="ORF">HAPAU_30130</name>
</gene>
<dbReference type="AlphaFoldDB" id="A0A151AB59"/>
<organism evidence="1 2">
    <name type="scientific">Halalkalicoccus paucihalophilus</name>
    <dbReference type="NCBI Taxonomy" id="1008153"/>
    <lineage>
        <taxon>Archaea</taxon>
        <taxon>Methanobacteriati</taxon>
        <taxon>Methanobacteriota</taxon>
        <taxon>Stenosarchaea group</taxon>
        <taxon>Halobacteria</taxon>
        <taxon>Halobacteriales</taxon>
        <taxon>Halococcaceae</taxon>
        <taxon>Halalkalicoccus</taxon>
    </lineage>
</organism>
<name>A0A151AB59_9EURY</name>
<comment type="caution">
    <text evidence="1">The sequence shown here is derived from an EMBL/GenBank/DDBJ whole genome shotgun (WGS) entry which is preliminary data.</text>
</comment>
<dbReference type="RefSeq" id="WP_066384144.1">
    <property type="nucleotide sequence ID" value="NZ_LTAZ01000011.1"/>
</dbReference>